<feature type="region of interest" description="Disordered" evidence="1">
    <location>
        <begin position="125"/>
        <end position="156"/>
    </location>
</feature>
<keyword evidence="3" id="KW-1185">Reference proteome</keyword>
<dbReference type="AlphaFoldDB" id="A0AAV7MJN3"/>
<evidence type="ECO:0000256" key="1">
    <source>
        <dbReference type="SAM" id="MobiDB-lite"/>
    </source>
</evidence>
<feature type="region of interest" description="Disordered" evidence="1">
    <location>
        <begin position="1"/>
        <end position="23"/>
    </location>
</feature>
<evidence type="ECO:0000313" key="2">
    <source>
        <dbReference type="EMBL" id="KAJ1103284.1"/>
    </source>
</evidence>
<protein>
    <submittedName>
        <fullName evidence="2">Uncharacterized protein</fullName>
    </submittedName>
</protein>
<feature type="compositionally biased region" description="Basic and acidic residues" evidence="1">
    <location>
        <begin position="146"/>
        <end position="156"/>
    </location>
</feature>
<proteinExistence type="predicted"/>
<dbReference type="EMBL" id="JANPWB010000013">
    <property type="protein sequence ID" value="KAJ1103284.1"/>
    <property type="molecule type" value="Genomic_DNA"/>
</dbReference>
<sequence>MTIPGNPSSSQSTGPENNSEACTTTSLSVEPLWGGVLSAVSVTALCRPVVGDRDFPGSVSDGFELRRPLRPVPEEDTGWALWGQGPQALLQSAYSWHPSWTGHNRSAKDSAMGKSDKMQANLQFESRNAHKMRSEGASTPAETVEDGLKHEANPDA</sequence>
<gene>
    <name evidence="2" type="ORF">NDU88_000711</name>
</gene>
<dbReference type="Proteomes" id="UP001066276">
    <property type="component" value="Chromosome 9"/>
</dbReference>
<evidence type="ECO:0000313" key="3">
    <source>
        <dbReference type="Proteomes" id="UP001066276"/>
    </source>
</evidence>
<accession>A0AAV7MJN3</accession>
<organism evidence="2 3">
    <name type="scientific">Pleurodeles waltl</name>
    <name type="common">Iberian ribbed newt</name>
    <dbReference type="NCBI Taxonomy" id="8319"/>
    <lineage>
        <taxon>Eukaryota</taxon>
        <taxon>Metazoa</taxon>
        <taxon>Chordata</taxon>
        <taxon>Craniata</taxon>
        <taxon>Vertebrata</taxon>
        <taxon>Euteleostomi</taxon>
        <taxon>Amphibia</taxon>
        <taxon>Batrachia</taxon>
        <taxon>Caudata</taxon>
        <taxon>Salamandroidea</taxon>
        <taxon>Salamandridae</taxon>
        <taxon>Pleurodelinae</taxon>
        <taxon>Pleurodeles</taxon>
    </lineage>
</organism>
<reference evidence="2" key="1">
    <citation type="journal article" date="2022" name="bioRxiv">
        <title>Sequencing and chromosome-scale assembly of the giantPleurodeles waltlgenome.</title>
        <authorList>
            <person name="Brown T."/>
            <person name="Elewa A."/>
            <person name="Iarovenko S."/>
            <person name="Subramanian E."/>
            <person name="Araus A.J."/>
            <person name="Petzold A."/>
            <person name="Susuki M."/>
            <person name="Suzuki K.-i.T."/>
            <person name="Hayashi T."/>
            <person name="Toyoda A."/>
            <person name="Oliveira C."/>
            <person name="Osipova E."/>
            <person name="Leigh N.D."/>
            <person name="Simon A."/>
            <person name="Yun M.H."/>
        </authorList>
    </citation>
    <scope>NUCLEOTIDE SEQUENCE</scope>
    <source>
        <strain evidence="2">20211129_DDA</strain>
        <tissue evidence="2">Liver</tissue>
    </source>
</reference>
<comment type="caution">
    <text evidence="2">The sequence shown here is derived from an EMBL/GenBank/DDBJ whole genome shotgun (WGS) entry which is preliminary data.</text>
</comment>
<name>A0AAV7MJN3_PLEWA</name>